<feature type="compositionally biased region" description="Polar residues" evidence="1">
    <location>
        <begin position="225"/>
        <end position="234"/>
    </location>
</feature>
<sequence>MIVTCPSCDAKYRADPQALARRGGRVRCASCSHVWTVDDDALTLEQPFETGAPAPEPVPEEPKKPHEVIRERAESRRRQARLATEGAGWAAVAALFVVIMAGAWLFRVDVVQAFPRAANVYASVGMTVNPHGLEVHELVVERIEARGTPALAIEGALVNVTGRERPVTPLRAAVLDADGAVLVEWTVLLESPELAAGALERFRTVLPDPPANGTEVLVELAPQATGGTPSQAPAQSHDAPAAEAHETPAAH</sequence>
<name>A0A4S2H8I7_9PROT</name>
<dbReference type="OrthoDB" id="7159357at2"/>
<protein>
    <recommendedName>
        <fullName evidence="3">Zinc finger/thioredoxin putative domain-containing protein</fullName>
    </recommendedName>
</protein>
<dbReference type="NCBIfam" id="TIGR02098">
    <property type="entry name" value="MJ0042_CXXC"/>
    <property type="match status" value="1"/>
</dbReference>
<feature type="region of interest" description="Disordered" evidence="1">
    <location>
        <begin position="224"/>
        <end position="251"/>
    </location>
</feature>
<evidence type="ECO:0000256" key="1">
    <source>
        <dbReference type="SAM" id="MobiDB-lite"/>
    </source>
</evidence>
<gene>
    <name evidence="4" type="ORF">E5162_10780</name>
</gene>
<dbReference type="InterPro" id="IPR011723">
    <property type="entry name" value="Znf/thioredoxin_put"/>
</dbReference>
<organism evidence="4 5">
    <name type="scientific">Marinicauda pacifica</name>
    <dbReference type="NCBI Taxonomy" id="1133559"/>
    <lineage>
        <taxon>Bacteria</taxon>
        <taxon>Pseudomonadati</taxon>
        <taxon>Pseudomonadota</taxon>
        <taxon>Alphaproteobacteria</taxon>
        <taxon>Maricaulales</taxon>
        <taxon>Maricaulaceae</taxon>
        <taxon>Marinicauda</taxon>
    </lineage>
</organism>
<dbReference type="AlphaFoldDB" id="A0A4S2H8I7"/>
<dbReference type="InterPro" id="IPR047676">
    <property type="entry name" value="FxLYD_dom"/>
</dbReference>
<keyword evidence="2" id="KW-0812">Transmembrane</keyword>
<feature type="transmembrane region" description="Helical" evidence="2">
    <location>
        <begin position="86"/>
        <end position="106"/>
    </location>
</feature>
<accession>A0A4S2H8I7</accession>
<keyword evidence="2" id="KW-1133">Transmembrane helix</keyword>
<dbReference type="EMBL" id="SRXV01000003">
    <property type="protein sequence ID" value="TGY92140.1"/>
    <property type="molecule type" value="Genomic_DNA"/>
</dbReference>
<evidence type="ECO:0000256" key="2">
    <source>
        <dbReference type="SAM" id="Phobius"/>
    </source>
</evidence>
<evidence type="ECO:0000313" key="5">
    <source>
        <dbReference type="Proteomes" id="UP000305451"/>
    </source>
</evidence>
<dbReference type="NCBIfam" id="NF038353">
    <property type="entry name" value="FxLYD_dom"/>
    <property type="match status" value="1"/>
</dbReference>
<feature type="compositionally biased region" description="Basic and acidic residues" evidence="1">
    <location>
        <begin position="60"/>
        <end position="75"/>
    </location>
</feature>
<reference evidence="4 5" key="1">
    <citation type="journal article" date="2013" name="Int. J. Syst. Evol. Microbiol.">
        <title>Marinicauda pacifica gen. nov., sp. nov., a prosthecate alphaproteobacterium of the family Hyphomonadaceae isolated from deep seawater.</title>
        <authorList>
            <person name="Zhang X.Y."/>
            <person name="Li G.W."/>
            <person name="Wang C.S."/>
            <person name="Zhang Y.J."/>
            <person name="Xu X.W."/>
            <person name="Li H."/>
            <person name="Liu A."/>
            <person name="Liu C."/>
            <person name="Xie B.B."/>
            <person name="Qin Q.L."/>
            <person name="Xu Z."/>
            <person name="Chen X.L."/>
            <person name="Zhou B.C."/>
            <person name="Zhang Y.Z."/>
        </authorList>
    </citation>
    <scope>NUCLEOTIDE SEQUENCE [LARGE SCALE GENOMIC DNA]</scope>
    <source>
        <strain evidence="4 5">P-1 km-3</strain>
    </source>
</reference>
<keyword evidence="5" id="KW-1185">Reference proteome</keyword>
<dbReference type="Proteomes" id="UP000305451">
    <property type="component" value="Unassembled WGS sequence"/>
</dbReference>
<proteinExistence type="predicted"/>
<feature type="domain" description="Zinc finger/thioredoxin putative" evidence="3">
    <location>
        <begin position="1"/>
        <end position="36"/>
    </location>
</feature>
<keyword evidence="2" id="KW-0472">Membrane</keyword>
<feature type="region of interest" description="Disordered" evidence="1">
    <location>
        <begin position="48"/>
        <end position="75"/>
    </location>
</feature>
<dbReference type="RefSeq" id="WP_135945273.1">
    <property type="nucleotide sequence ID" value="NZ_BMEI01000003.1"/>
</dbReference>
<evidence type="ECO:0000259" key="3">
    <source>
        <dbReference type="Pfam" id="PF13717"/>
    </source>
</evidence>
<dbReference type="Pfam" id="PF13717">
    <property type="entry name" value="Zn_ribbon_4"/>
    <property type="match status" value="1"/>
</dbReference>
<evidence type="ECO:0000313" key="4">
    <source>
        <dbReference type="EMBL" id="TGY92140.1"/>
    </source>
</evidence>
<comment type="caution">
    <text evidence="4">The sequence shown here is derived from an EMBL/GenBank/DDBJ whole genome shotgun (WGS) entry which is preliminary data.</text>
</comment>